<reference evidence="4" key="2">
    <citation type="submission" date="2019-09" db="UniProtKB">
        <authorList>
            <consortium name="WormBaseParasite"/>
        </authorList>
    </citation>
    <scope>IDENTIFICATION</scope>
</reference>
<dbReference type="GO" id="GO:0005634">
    <property type="term" value="C:nucleus"/>
    <property type="evidence" value="ECO:0007669"/>
    <property type="project" value="InterPro"/>
</dbReference>
<evidence type="ECO:0000256" key="1">
    <source>
        <dbReference type="ARBA" id="ARBA00021268"/>
    </source>
</evidence>
<dbReference type="WBParaSite" id="HPBE_0002483401-mRNA-1">
    <property type="protein sequence ID" value="HPBE_0002483401-mRNA-1"/>
    <property type="gene ID" value="HPBE_0002483401"/>
</dbReference>
<dbReference type="InterPro" id="IPR017380">
    <property type="entry name" value="Hist_AcTrfase_B-typ_cat-su"/>
</dbReference>
<dbReference type="Gene3D" id="1.10.10.390">
    <property type="match status" value="1"/>
</dbReference>
<evidence type="ECO:0000313" key="4">
    <source>
        <dbReference type="WBParaSite" id="HPBE_0002483401-mRNA-1"/>
    </source>
</evidence>
<sequence>MKEVLDVTAEDPADNFVSLRDYVDCVNCAKLPDFKEVEDYEGKSFFAIHVFSICVHVLIQRQSRRVYEILRLKCTDMKDPVEAKAYRLDVKRRLELPMKRNERDWKKIQRALDDNEYAQVAASCVNADQKMQQLQQLFDDEVEAYKMTIQRMIVHPTI</sequence>
<evidence type="ECO:0000313" key="3">
    <source>
        <dbReference type="Proteomes" id="UP000050761"/>
    </source>
</evidence>
<dbReference type="Proteomes" id="UP000050761">
    <property type="component" value="Unassembled WGS sequence"/>
</dbReference>
<dbReference type="OrthoDB" id="10253098at2759"/>
<dbReference type="GO" id="GO:0042393">
    <property type="term" value="F:histone binding"/>
    <property type="evidence" value="ECO:0007669"/>
    <property type="project" value="InterPro"/>
</dbReference>
<dbReference type="InterPro" id="IPR016181">
    <property type="entry name" value="Acyl_CoA_acyltransferase"/>
</dbReference>
<accession>A0A3P8D7V5</accession>
<dbReference type="InterPro" id="IPR013523">
    <property type="entry name" value="Hist_AcTrfase_HAT1_C"/>
</dbReference>
<reference evidence="2 3" key="1">
    <citation type="submission" date="2018-11" db="EMBL/GenBank/DDBJ databases">
        <authorList>
            <consortium name="Pathogen Informatics"/>
        </authorList>
    </citation>
    <scope>NUCLEOTIDE SEQUENCE [LARGE SCALE GENOMIC DNA]</scope>
</reference>
<dbReference type="GO" id="GO:0031509">
    <property type="term" value="P:subtelomeric heterochromatin formation"/>
    <property type="evidence" value="ECO:0007669"/>
    <property type="project" value="InterPro"/>
</dbReference>
<protein>
    <recommendedName>
        <fullName evidence="1">Histone acetyltransferase type B catalytic subunit</fullName>
    </recommendedName>
</protein>
<dbReference type="PANTHER" id="PTHR12046">
    <property type="entry name" value="HISTONE ACETYLTRANSFERASE TYPE B CATALYTIC SUBUNIT"/>
    <property type="match status" value="1"/>
</dbReference>
<dbReference type="SUPFAM" id="SSF55729">
    <property type="entry name" value="Acyl-CoA N-acyltransferases (Nat)"/>
    <property type="match status" value="1"/>
</dbReference>
<keyword evidence="3" id="KW-1185">Reference proteome</keyword>
<dbReference type="EMBL" id="UZAH01036935">
    <property type="protein sequence ID" value="VDP47557.1"/>
    <property type="molecule type" value="Genomic_DNA"/>
</dbReference>
<evidence type="ECO:0000313" key="2">
    <source>
        <dbReference type="EMBL" id="VDP47557.1"/>
    </source>
</evidence>
<accession>A0A183GQ64</accession>
<organism evidence="3 4">
    <name type="scientific">Heligmosomoides polygyrus</name>
    <name type="common">Parasitic roundworm</name>
    <dbReference type="NCBI Taxonomy" id="6339"/>
    <lineage>
        <taxon>Eukaryota</taxon>
        <taxon>Metazoa</taxon>
        <taxon>Ecdysozoa</taxon>
        <taxon>Nematoda</taxon>
        <taxon>Chromadorea</taxon>
        <taxon>Rhabditida</taxon>
        <taxon>Rhabditina</taxon>
        <taxon>Rhabditomorpha</taxon>
        <taxon>Strongyloidea</taxon>
        <taxon>Heligmosomidae</taxon>
        <taxon>Heligmosomoides</taxon>
    </lineage>
</organism>
<dbReference type="AlphaFoldDB" id="A0A183GQ64"/>
<dbReference type="GO" id="GO:0004402">
    <property type="term" value="F:histone acetyltransferase activity"/>
    <property type="evidence" value="ECO:0007669"/>
    <property type="project" value="InterPro"/>
</dbReference>
<dbReference type="GO" id="GO:0000781">
    <property type="term" value="C:chromosome, telomeric region"/>
    <property type="evidence" value="ECO:0007669"/>
    <property type="project" value="GOC"/>
</dbReference>
<proteinExistence type="predicted"/>
<gene>
    <name evidence="2" type="ORF">HPBE_LOCUS24833</name>
</gene>
<name>A0A183GQ64_HELPZ</name>